<gene>
    <name evidence="8" type="ORF">GIY30_10265</name>
</gene>
<keyword evidence="4 7" id="KW-0808">Transferase</keyword>
<evidence type="ECO:0000256" key="4">
    <source>
        <dbReference type="ARBA" id="ARBA00022679"/>
    </source>
</evidence>
<protein>
    <submittedName>
        <fullName evidence="8">Polyprenyl synthetase family protein</fullName>
    </submittedName>
</protein>
<evidence type="ECO:0000256" key="7">
    <source>
        <dbReference type="RuleBase" id="RU004466"/>
    </source>
</evidence>
<dbReference type="InterPro" id="IPR000092">
    <property type="entry name" value="Polyprenyl_synt"/>
</dbReference>
<dbReference type="PANTHER" id="PTHR12001:SF85">
    <property type="entry name" value="SHORT CHAIN ISOPRENYL DIPHOSPHATE SYNTHASE"/>
    <property type="match status" value="1"/>
</dbReference>
<comment type="caution">
    <text evidence="8">The sequence shown here is derived from an EMBL/GenBank/DDBJ whole genome shotgun (WGS) entry which is preliminary data.</text>
</comment>
<evidence type="ECO:0000256" key="3">
    <source>
        <dbReference type="ARBA" id="ARBA00006706"/>
    </source>
</evidence>
<dbReference type="CDD" id="cd00685">
    <property type="entry name" value="Trans_IPPS_HT"/>
    <property type="match status" value="1"/>
</dbReference>
<comment type="pathway">
    <text evidence="2">Isoprenoid biosynthesis.</text>
</comment>
<dbReference type="EMBL" id="WMBR01000002">
    <property type="protein sequence ID" value="MXP21731.1"/>
    <property type="molecule type" value="Genomic_DNA"/>
</dbReference>
<evidence type="ECO:0000256" key="2">
    <source>
        <dbReference type="ARBA" id="ARBA00005128"/>
    </source>
</evidence>
<dbReference type="PANTHER" id="PTHR12001">
    <property type="entry name" value="GERANYLGERANYL PYROPHOSPHATE SYNTHASE"/>
    <property type="match status" value="1"/>
</dbReference>
<sequence length="369" mass="39372">MPHTALSTVDLDRRARAVADSDISLVSAVLRENLATHAAILTGVHHDLGPLTAVLDRAGARGKRLRASFCLWGARGASGGDLPAGAPEVAAAIELFHLAALVHDDVMDHSDHRRGLPTVHRHFADEHRHNRRAGDADAYGEAVAILAGDLCLTWSDDVLADGTADLDRPTRRRVRQIWSAMRDETIAGQFLDIDGQTHPASSAAQAELVLRFKSAKYTVSHPLRLGGALAGAPAELLSAYDQIGIAAGEAFQLRDDLLGVLGDPALTGKPTIDDIREGKRTLAIAWAEENSSRVQRRVLAEHLGNPEVTEDGARAVCDVLHDSGAVQRVEDRIAVLAADATARIAALAVDDVTRRALAGLVARCVWRAS</sequence>
<evidence type="ECO:0000313" key="8">
    <source>
        <dbReference type="EMBL" id="MXP21731.1"/>
    </source>
</evidence>
<dbReference type="GO" id="GO:0046872">
    <property type="term" value="F:metal ion binding"/>
    <property type="evidence" value="ECO:0007669"/>
    <property type="project" value="UniProtKB-KW"/>
</dbReference>
<keyword evidence="9" id="KW-1185">Reference proteome</keyword>
<dbReference type="GO" id="GO:0008299">
    <property type="term" value="P:isoprenoid biosynthetic process"/>
    <property type="evidence" value="ECO:0007669"/>
    <property type="project" value="InterPro"/>
</dbReference>
<dbReference type="SFLD" id="SFLDS00005">
    <property type="entry name" value="Isoprenoid_Synthase_Type_I"/>
    <property type="match status" value="1"/>
</dbReference>
<dbReference type="AlphaFoldDB" id="A0A6L7GRH8"/>
<comment type="similarity">
    <text evidence="3 7">Belongs to the FPP/GGPP synthase family.</text>
</comment>
<reference evidence="8 9" key="1">
    <citation type="submission" date="2019-11" db="EMBL/GenBank/DDBJ databases">
        <title>Gordonia sp. nov., a novel actinobacterium isolated from mangrove soil in Hainan.</title>
        <authorList>
            <person name="Huang X."/>
            <person name="Xie Y."/>
            <person name="Chu X."/>
            <person name="Xiao K."/>
        </authorList>
    </citation>
    <scope>NUCLEOTIDE SEQUENCE [LARGE SCALE GENOMIC DNA]</scope>
    <source>
        <strain evidence="8 9">HNM0687</strain>
    </source>
</reference>
<accession>A0A6L7GRH8</accession>
<dbReference type="Pfam" id="PF00348">
    <property type="entry name" value="polyprenyl_synt"/>
    <property type="match status" value="1"/>
</dbReference>
<dbReference type="PROSITE" id="PS00723">
    <property type="entry name" value="POLYPRENYL_SYNTHASE_1"/>
    <property type="match status" value="1"/>
</dbReference>
<evidence type="ECO:0000256" key="6">
    <source>
        <dbReference type="ARBA" id="ARBA00022842"/>
    </source>
</evidence>
<evidence type="ECO:0000256" key="5">
    <source>
        <dbReference type="ARBA" id="ARBA00022723"/>
    </source>
</evidence>
<keyword evidence="5" id="KW-0479">Metal-binding</keyword>
<name>A0A6L7GRH8_9ACTN</name>
<dbReference type="InterPro" id="IPR033749">
    <property type="entry name" value="Polyprenyl_synt_CS"/>
</dbReference>
<dbReference type="Gene3D" id="1.10.600.10">
    <property type="entry name" value="Farnesyl Diphosphate Synthase"/>
    <property type="match status" value="1"/>
</dbReference>
<keyword evidence="6" id="KW-0460">Magnesium</keyword>
<comment type="cofactor">
    <cofactor evidence="1">
        <name>Mg(2+)</name>
        <dbReference type="ChEBI" id="CHEBI:18420"/>
    </cofactor>
</comment>
<dbReference type="Proteomes" id="UP000475545">
    <property type="component" value="Unassembled WGS sequence"/>
</dbReference>
<dbReference type="SUPFAM" id="SSF48576">
    <property type="entry name" value="Terpenoid synthases"/>
    <property type="match status" value="1"/>
</dbReference>
<proteinExistence type="inferred from homology"/>
<dbReference type="InterPro" id="IPR008949">
    <property type="entry name" value="Isoprenoid_synthase_dom_sf"/>
</dbReference>
<evidence type="ECO:0000256" key="1">
    <source>
        <dbReference type="ARBA" id="ARBA00001946"/>
    </source>
</evidence>
<organism evidence="8 9">
    <name type="scientific">Gordonia mangrovi</name>
    <dbReference type="NCBI Taxonomy" id="2665643"/>
    <lineage>
        <taxon>Bacteria</taxon>
        <taxon>Bacillati</taxon>
        <taxon>Actinomycetota</taxon>
        <taxon>Actinomycetes</taxon>
        <taxon>Mycobacteriales</taxon>
        <taxon>Gordoniaceae</taxon>
        <taxon>Gordonia</taxon>
    </lineage>
</organism>
<dbReference type="GO" id="GO:0004659">
    <property type="term" value="F:prenyltransferase activity"/>
    <property type="evidence" value="ECO:0007669"/>
    <property type="project" value="InterPro"/>
</dbReference>
<evidence type="ECO:0000313" key="9">
    <source>
        <dbReference type="Proteomes" id="UP000475545"/>
    </source>
</evidence>